<dbReference type="AlphaFoldDB" id="A0A381YUV0"/>
<sequence>MKTKNIIRIICGFVFAGAVVYYLLNNDYIMAGFQFLILLFLIIIPLIYKRYE</sequence>
<organism evidence="2">
    <name type="scientific">marine metagenome</name>
    <dbReference type="NCBI Taxonomy" id="408172"/>
    <lineage>
        <taxon>unclassified sequences</taxon>
        <taxon>metagenomes</taxon>
        <taxon>ecological metagenomes</taxon>
    </lineage>
</organism>
<protein>
    <submittedName>
        <fullName evidence="2">Uncharacterized protein</fullName>
    </submittedName>
</protein>
<name>A0A381YUV0_9ZZZZ</name>
<evidence type="ECO:0000256" key="1">
    <source>
        <dbReference type="SAM" id="Phobius"/>
    </source>
</evidence>
<keyword evidence="1" id="KW-0812">Transmembrane</keyword>
<feature type="transmembrane region" description="Helical" evidence="1">
    <location>
        <begin position="30"/>
        <end position="48"/>
    </location>
</feature>
<keyword evidence="1" id="KW-1133">Transmembrane helix</keyword>
<reference evidence="2" key="1">
    <citation type="submission" date="2018-05" db="EMBL/GenBank/DDBJ databases">
        <authorList>
            <person name="Lanie J.A."/>
            <person name="Ng W.-L."/>
            <person name="Kazmierczak K.M."/>
            <person name="Andrzejewski T.M."/>
            <person name="Davidsen T.M."/>
            <person name="Wayne K.J."/>
            <person name="Tettelin H."/>
            <person name="Glass J.I."/>
            <person name="Rusch D."/>
            <person name="Podicherti R."/>
            <person name="Tsui H.-C.T."/>
            <person name="Winkler M.E."/>
        </authorList>
    </citation>
    <scope>NUCLEOTIDE SEQUENCE</scope>
</reference>
<keyword evidence="1" id="KW-0472">Membrane</keyword>
<evidence type="ECO:0000313" key="2">
    <source>
        <dbReference type="EMBL" id="SVA80353.1"/>
    </source>
</evidence>
<feature type="transmembrane region" description="Helical" evidence="1">
    <location>
        <begin position="7"/>
        <end position="24"/>
    </location>
</feature>
<gene>
    <name evidence="2" type="ORF">METZ01_LOCUS133207</name>
</gene>
<dbReference type="EMBL" id="UINC01019027">
    <property type="protein sequence ID" value="SVA80353.1"/>
    <property type="molecule type" value="Genomic_DNA"/>
</dbReference>
<proteinExistence type="predicted"/>
<accession>A0A381YUV0</accession>